<comment type="caution">
    <text evidence="1">The sequence shown here is derived from an EMBL/GenBank/DDBJ whole genome shotgun (WGS) entry which is preliminary data.</text>
</comment>
<dbReference type="AlphaFoldDB" id="A0A409VVW9"/>
<evidence type="ECO:0000313" key="2">
    <source>
        <dbReference type="Proteomes" id="UP000284842"/>
    </source>
</evidence>
<dbReference type="EMBL" id="NHTK01005955">
    <property type="protein sequence ID" value="PPQ70401.1"/>
    <property type="molecule type" value="Genomic_DNA"/>
</dbReference>
<accession>A0A409VVW9</accession>
<protein>
    <submittedName>
        <fullName evidence="1">Uncharacterized protein</fullName>
    </submittedName>
</protein>
<evidence type="ECO:0000313" key="1">
    <source>
        <dbReference type="EMBL" id="PPQ70401.1"/>
    </source>
</evidence>
<name>A0A409VVW9_9AGAR</name>
<dbReference type="Proteomes" id="UP000284842">
    <property type="component" value="Unassembled WGS sequence"/>
</dbReference>
<dbReference type="InParanoid" id="A0A409VVW9"/>
<reference evidence="1 2" key="1">
    <citation type="journal article" date="2018" name="Evol. Lett.">
        <title>Horizontal gene cluster transfer increased hallucinogenic mushroom diversity.</title>
        <authorList>
            <person name="Reynolds H.T."/>
            <person name="Vijayakumar V."/>
            <person name="Gluck-Thaler E."/>
            <person name="Korotkin H.B."/>
            <person name="Matheny P.B."/>
            <person name="Slot J.C."/>
        </authorList>
    </citation>
    <scope>NUCLEOTIDE SEQUENCE [LARGE SCALE GENOMIC DNA]</scope>
    <source>
        <strain evidence="1 2">2629</strain>
    </source>
</reference>
<proteinExistence type="predicted"/>
<organism evidence="1 2">
    <name type="scientific">Panaeolus cyanescens</name>
    <dbReference type="NCBI Taxonomy" id="181874"/>
    <lineage>
        <taxon>Eukaryota</taxon>
        <taxon>Fungi</taxon>
        <taxon>Dikarya</taxon>
        <taxon>Basidiomycota</taxon>
        <taxon>Agaricomycotina</taxon>
        <taxon>Agaricomycetes</taxon>
        <taxon>Agaricomycetidae</taxon>
        <taxon>Agaricales</taxon>
        <taxon>Agaricineae</taxon>
        <taxon>Galeropsidaceae</taxon>
        <taxon>Panaeolus</taxon>
    </lineage>
</organism>
<dbReference type="OrthoDB" id="3156934at2759"/>
<dbReference type="Gene3D" id="1.20.1280.50">
    <property type="match status" value="1"/>
</dbReference>
<dbReference type="SUPFAM" id="SSF52047">
    <property type="entry name" value="RNI-like"/>
    <property type="match status" value="1"/>
</dbReference>
<sequence length="617" mass="69868">MDQSESPRVLECDARIARLQAEIRAIQTLRNSYQPISRLPPELLCRVFVHVRDTVSSFPRRHYYIANAIPSWVRPITHICRQWRDTALSCPELWSRLEFDSYPPSWMELQLSRAKEAALSVSFASQPDKYEKPLLAALQNPARLQSLRILGATCEIVNKYVKNLRGAYLPLLQRFQFNGISCKTHQHLSIDLFSGGTPLLQELDLHVNEALPLNSPIFKNLTILKLKTLESAPMILDNLLNALDNSPTLHVLDVEFSFPDVPLSTSRSQAVILPNLETFHFSSSFANCVAILRNLRIPTKAQMDIVLTHHAYGNPHIAPTDVPSDAESLLSTMQRAFLPDPLSSNQGPVQESLPIKSLTYHQHEEIYGVSTITLMAWLDDREFTSLHDLAPDRNRPHLRLHSPSNAHVANPVFNDIPLVHIKSASIRGDNKLVWNTLRRATSLTSLCVDGASASIFFKHAMLVVKGNTSTAGDKSKKKGPSAARAKKEKQVVSVGSFPNLANLSFIGVDFGHSMYDNPADCDDMPINFEKQFMRYLKLRRQYAKPIKRLLFTTCINFTDKEFGDVKKVVSDVDWDKDVEFRDDEYYMEDEDDDDENFCEFCGEEDCYDCGSDAYYGF</sequence>
<dbReference type="STRING" id="181874.A0A409VVW9"/>
<gene>
    <name evidence="1" type="ORF">CVT24_013139</name>
</gene>
<keyword evidence="2" id="KW-1185">Reference proteome</keyword>